<evidence type="ECO:0000256" key="1">
    <source>
        <dbReference type="SAM" id="Coils"/>
    </source>
</evidence>
<dbReference type="Proteomes" id="UP001215280">
    <property type="component" value="Unassembled WGS sequence"/>
</dbReference>
<feature type="region of interest" description="Disordered" evidence="2">
    <location>
        <begin position="1"/>
        <end position="23"/>
    </location>
</feature>
<evidence type="ECO:0000256" key="2">
    <source>
        <dbReference type="SAM" id="MobiDB-lite"/>
    </source>
</evidence>
<protein>
    <submittedName>
        <fullName evidence="4">P-loop containing nucleoside triphosphate hydrolase protein</fullName>
    </submittedName>
</protein>
<dbReference type="Gene3D" id="3.40.50.300">
    <property type="entry name" value="P-loop containing nucleotide triphosphate hydrolases"/>
    <property type="match status" value="1"/>
</dbReference>
<evidence type="ECO:0000313" key="4">
    <source>
        <dbReference type="EMBL" id="KAJ7785227.1"/>
    </source>
</evidence>
<dbReference type="InterPro" id="IPR027417">
    <property type="entry name" value="P-loop_NTPase"/>
</dbReference>
<evidence type="ECO:0000259" key="3">
    <source>
        <dbReference type="Pfam" id="PF01926"/>
    </source>
</evidence>
<comment type="caution">
    <text evidence="4">The sequence shown here is derived from an EMBL/GenBank/DDBJ whole genome shotgun (WGS) entry which is preliminary data.</text>
</comment>
<dbReference type="AlphaFoldDB" id="A0AAD7KI82"/>
<keyword evidence="5" id="KW-1185">Reference proteome</keyword>
<dbReference type="Pfam" id="PF01926">
    <property type="entry name" value="MMR_HSR1"/>
    <property type="match status" value="1"/>
</dbReference>
<dbReference type="GO" id="GO:0016787">
    <property type="term" value="F:hydrolase activity"/>
    <property type="evidence" value="ECO:0007669"/>
    <property type="project" value="UniProtKB-KW"/>
</dbReference>
<dbReference type="SUPFAM" id="SSF52540">
    <property type="entry name" value="P-loop containing nucleoside triphosphate hydrolases"/>
    <property type="match status" value="1"/>
</dbReference>
<sequence length="304" mass="33983">MGSAQTKDDNPSKSDGTSGDQDDVVIAVMGSTGTGKSSFIRLVSGDASVQVGDSLESETDEVQVVRFVDPTSGRKVTIVDTPGFDDSRVGITNTSVLKMIAEFLVQEYDANRKLNGLVYLHRITDNRFGGQARGNLRMFRELCGTEKYPNVVILTTFWDKVNEQDGANREKQLKSNYCKELVDGGANLMRSDRTMEAARTVLEHIFTLNPTNVRIQEEIRVDGKSFEETAAGSVRQEQLNAILEAHRKELAEIREEMKRSAEAEKKMLQEELAELRKHVAQTEKEFSQLRQGIMQLIPLVLLLL</sequence>
<dbReference type="EMBL" id="JARJLG010000001">
    <property type="protein sequence ID" value="KAJ7785227.1"/>
    <property type="molecule type" value="Genomic_DNA"/>
</dbReference>
<dbReference type="InterPro" id="IPR006073">
    <property type="entry name" value="GTP-bd"/>
</dbReference>
<name>A0AAD7KI82_9AGAR</name>
<keyword evidence="4" id="KW-0378">Hydrolase</keyword>
<gene>
    <name evidence="4" type="ORF">DFH07DRAFT_763823</name>
</gene>
<evidence type="ECO:0000313" key="5">
    <source>
        <dbReference type="Proteomes" id="UP001215280"/>
    </source>
</evidence>
<reference evidence="4" key="1">
    <citation type="submission" date="2023-03" db="EMBL/GenBank/DDBJ databases">
        <title>Massive genome expansion in bonnet fungi (Mycena s.s.) driven by repeated elements and novel gene families across ecological guilds.</title>
        <authorList>
            <consortium name="Lawrence Berkeley National Laboratory"/>
            <person name="Harder C.B."/>
            <person name="Miyauchi S."/>
            <person name="Viragh M."/>
            <person name="Kuo A."/>
            <person name="Thoen E."/>
            <person name="Andreopoulos B."/>
            <person name="Lu D."/>
            <person name="Skrede I."/>
            <person name="Drula E."/>
            <person name="Henrissat B."/>
            <person name="Morin E."/>
            <person name="Kohler A."/>
            <person name="Barry K."/>
            <person name="LaButti K."/>
            <person name="Morin E."/>
            <person name="Salamov A."/>
            <person name="Lipzen A."/>
            <person name="Mereny Z."/>
            <person name="Hegedus B."/>
            <person name="Baldrian P."/>
            <person name="Stursova M."/>
            <person name="Weitz H."/>
            <person name="Taylor A."/>
            <person name="Grigoriev I.V."/>
            <person name="Nagy L.G."/>
            <person name="Martin F."/>
            <person name="Kauserud H."/>
        </authorList>
    </citation>
    <scope>NUCLEOTIDE SEQUENCE</scope>
    <source>
        <strain evidence="4">CBHHK188m</strain>
    </source>
</reference>
<feature type="domain" description="G" evidence="3">
    <location>
        <begin position="26"/>
        <end position="96"/>
    </location>
</feature>
<feature type="compositionally biased region" description="Basic and acidic residues" evidence="2">
    <location>
        <begin position="1"/>
        <end position="12"/>
    </location>
</feature>
<keyword evidence="1" id="KW-0175">Coiled coil</keyword>
<organism evidence="4 5">
    <name type="scientific">Mycena maculata</name>
    <dbReference type="NCBI Taxonomy" id="230809"/>
    <lineage>
        <taxon>Eukaryota</taxon>
        <taxon>Fungi</taxon>
        <taxon>Dikarya</taxon>
        <taxon>Basidiomycota</taxon>
        <taxon>Agaricomycotina</taxon>
        <taxon>Agaricomycetes</taxon>
        <taxon>Agaricomycetidae</taxon>
        <taxon>Agaricales</taxon>
        <taxon>Marasmiineae</taxon>
        <taxon>Mycenaceae</taxon>
        <taxon>Mycena</taxon>
    </lineage>
</organism>
<accession>A0AAD7KI82</accession>
<feature type="coiled-coil region" evidence="1">
    <location>
        <begin position="236"/>
        <end position="292"/>
    </location>
</feature>
<dbReference type="GO" id="GO:0005525">
    <property type="term" value="F:GTP binding"/>
    <property type="evidence" value="ECO:0007669"/>
    <property type="project" value="InterPro"/>
</dbReference>
<proteinExistence type="predicted"/>